<dbReference type="GO" id="GO:0016787">
    <property type="term" value="F:hydrolase activity"/>
    <property type="evidence" value="ECO:0007669"/>
    <property type="project" value="UniProtKB-KW"/>
</dbReference>
<feature type="domain" description="Phospholipase/carboxylesterase/thioesterase" evidence="9">
    <location>
        <begin position="120"/>
        <end position="191"/>
    </location>
</feature>
<keyword evidence="6" id="KW-0119">Carbohydrate metabolism</keyword>
<keyword evidence="4 8" id="KW-0732">Signal</keyword>
<dbReference type="InterPro" id="IPR043595">
    <property type="entry name" value="FaeB/C/D"/>
</dbReference>
<keyword evidence="7" id="KW-0624">Polysaccharide degradation</keyword>
<keyword evidence="2" id="KW-0964">Secreted</keyword>
<protein>
    <submittedName>
        <fullName evidence="10">Alpha/beta hydrolase family esterase</fullName>
    </submittedName>
</protein>
<keyword evidence="5 10" id="KW-0378">Hydrolase</keyword>
<dbReference type="RefSeq" id="WP_377070598.1">
    <property type="nucleotide sequence ID" value="NZ_JBHMEC010000026.1"/>
</dbReference>
<dbReference type="Pfam" id="PF02230">
    <property type="entry name" value="Abhydrolase_2"/>
    <property type="match status" value="1"/>
</dbReference>
<keyword evidence="11" id="KW-1185">Reference proteome</keyword>
<evidence type="ECO:0000256" key="6">
    <source>
        <dbReference type="ARBA" id="ARBA00023277"/>
    </source>
</evidence>
<gene>
    <name evidence="10" type="ORF">ACFFU4_14865</name>
</gene>
<dbReference type="InterPro" id="IPR003140">
    <property type="entry name" value="PLipase/COase/thioEstase"/>
</dbReference>
<evidence type="ECO:0000256" key="7">
    <source>
        <dbReference type="ARBA" id="ARBA00023326"/>
    </source>
</evidence>
<dbReference type="EMBL" id="JBHMEC010000026">
    <property type="protein sequence ID" value="MFB9151030.1"/>
    <property type="molecule type" value="Genomic_DNA"/>
</dbReference>
<evidence type="ECO:0000256" key="4">
    <source>
        <dbReference type="ARBA" id="ARBA00022729"/>
    </source>
</evidence>
<evidence type="ECO:0000259" key="9">
    <source>
        <dbReference type="Pfam" id="PF02230"/>
    </source>
</evidence>
<evidence type="ECO:0000256" key="8">
    <source>
        <dbReference type="SAM" id="SignalP"/>
    </source>
</evidence>
<evidence type="ECO:0000313" key="11">
    <source>
        <dbReference type="Proteomes" id="UP001589670"/>
    </source>
</evidence>
<reference evidence="10 11" key="1">
    <citation type="submission" date="2024-09" db="EMBL/GenBank/DDBJ databases">
        <authorList>
            <person name="Sun Q."/>
            <person name="Mori K."/>
        </authorList>
    </citation>
    <scope>NUCLEOTIDE SEQUENCE [LARGE SCALE GENOMIC DNA]</scope>
    <source>
        <strain evidence="10 11">CECT 9424</strain>
    </source>
</reference>
<name>A0ABV5I2W2_9RHOB</name>
<dbReference type="InterPro" id="IPR029058">
    <property type="entry name" value="AB_hydrolase_fold"/>
</dbReference>
<evidence type="ECO:0000256" key="5">
    <source>
        <dbReference type="ARBA" id="ARBA00022801"/>
    </source>
</evidence>
<evidence type="ECO:0000256" key="2">
    <source>
        <dbReference type="ARBA" id="ARBA00022525"/>
    </source>
</evidence>
<feature type="chain" id="PRO_5046633371" evidence="8">
    <location>
        <begin position="21"/>
        <end position="270"/>
    </location>
</feature>
<dbReference type="PANTHER" id="PTHR38050">
    <property type="match status" value="1"/>
</dbReference>
<evidence type="ECO:0000256" key="1">
    <source>
        <dbReference type="ARBA" id="ARBA00004613"/>
    </source>
</evidence>
<dbReference type="Proteomes" id="UP001589670">
    <property type="component" value="Unassembled WGS sequence"/>
</dbReference>
<keyword evidence="3" id="KW-0858">Xylan degradation</keyword>
<feature type="signal peptide" evidence="8">
    <location>
        <begin position="1"/>
        <end position="20"/>
    </location>
</feature>
<evidence type="ECO:0000313" key="10">
    <source>
        <dbReference type="EMBL" id="MFB9151030.1"/>
    </source>
</evidence>
<dbReference type="PANTHER" id="PTHR38050:SF2">
    <property type="entry name" value="FERULOYL ESTERASE C-RELATED"/>
    <property type="match status" value="1"/>
</dbReference>
<comment type="subcellular location">
    <subcellularLocation>
        <location evidence="1">Secreted</location>
    </subcellularLocation>
</comment>
<proteinExistence type="predicted"/>
<accession>A0ABV5I2W2</accession>
<evidence type="ECO:0000256" key="3">
    <source>
        <dbReference type="ARBA" id="ARBA00022651"/>
    </source>
</evidence>
<organism evidence="10 11">
    <name type="scientific">Roseovarius ramblicola</name>
    <dbReference type="NCBI Taxonomy" id="2022336"/>
    <lineage>
        <taxon>Bacteria</taxon>
        <taxon>Pseudomonadati</taxon>
        <taxon>Pseudomonadota</taxon>
        <taxon>Alphaproteobacteria</taxon>
        <taxon>Rhodobacterales</taxon>
        <taxon>Roseobacteraceae</taxon>
        <taxon>Roseovarius</taxon>
    </lineage>
</organism>
<comment type="caution">
    <text evidence="10">The sequence shown here is derived from an EMBL/GenBank/DDBJ whole genome shotgun (WGS) entry which is preliminary data.</text>
</comment>
<sequence length="270" mass="29898">MRHALAIALLALIAPAPALAAGQIEPRCHAEVPCALGDRSYHVKEPDGWDGQTPLPVLLHFHGWMRQGTLIVKHGRISGATRRRGVLLLAPNGQGKTWDFWTDRTDDVDFAAAVIEDAAKRYPIDRSRIYVSGYSYGSAMAWRYACENGDGVAALLAVSGTLRQSETCPQAPAEVRHVHGTSDTVMDFPFGPHGETTWPVKLWRERMGCAGPGERLGHWSVTHHDTFARTLWDCDEGRVTLDVHGRGHFIPRGWIARQLDELLGLPRSYP</sequence>
<dbReference type="SUPFAM" id="SSF53474">
    <property type="entry name" value="alpha/beta-Hydrolases"/>
    <property type="match status" value="1"/>
</dbReference>
<dbReference type="Gene3D" id="3.40.50.1820">
    <property type="entry name" value="alpha/beta hydrolase"/>
    <property type="match status" value="1"/>
</dbReference>